<dbReference type="EMBL" id="VOAJ01005349">
    <property type="protein sequence ID" value="KAF0874512.1"/>
    <property type="molecule type" value="Genomic_DNA"/>
</dbReference>
<feature type="compositionally biased region" description="Polar residues" evidence="2">
    <location>
        <begin position="1"/>
        <end position="14"/>
    </location>
</feature>
<keyword evidence="6" id="KW-1185">Reference proteome</keyword>
<evidence type="ECO:0000256" key="3">
    <source>
        <dbReference type="SAM" id="Phobius"/>
    </source>
</evidence>
<feature type="transmembrane region" description="Helical" evidence="3">
    <location>
        <begin position="98"/>
        <end position="118"/>
    </location>
</feature>
<sequence length="131" mass="14249">QEPSRVPATTSRDSGSTEEKKQSKSQQLRKIFQEYGAVGVSLHIGVSLISLGVFYMVVSSGVDMSAVLLKLGFKESLVQSKMAAGTSTFVVAYAIHKLFAPVRISITLVSVPFIVRYFRRVGLFKPPAAKP</sequence>
<dbReference type="InterPro" id="IPR045866">
    <property type="entry name" value="FAM210A/B-like"/>
</dbReference>
<feature type="non-terminal residue" evidence="5">
    <location>
        <position position="1"/>
    </location>
</feature>
<dbReference type="Proteomes" id="UP000475037">
    <property type="component" value="Unassembled WGS sequence"/>
</dbReference>
<dbReference type="PANTHER" id="PTHR21377">
    <property type="entry name" value="PROTEIN FAM210B, MITOCHONDRIAL"/>
    <property type="match status" value="1"/>
</dbReference>
<keyword evidence="3" id="KW-0812">Transmembrane</keyword>
<feature type="transmembrane region" description="Helical" evidence="3">
    <location>
        <begin position="35"/>
        <end position="58"/>
    </location>
</feature>
<name>A0A6G1AGF2_CROCR</name>
<organism evidence="5 6">
    <name type="scientific">Crocuta crocuta</name>
    <name type="common">Spotted hyena</name>
    <dbReference type="NCBI Taxonomy" id="9678"/>
    <lineage>
        <taxon>Eukaryota</taxon>
        <taxon>Metazoa</taxon>
        <taxon>Chordata</taxon>
        <taxon>Craniata</taxon>
        <taxon>Vertebrata</taxon>
        <taxon>Euteleostomi</taxon>
        <taxon>Mammalia</taxon>
        <taxon>Eutheria</taxon>
        <taxon>Laurasiatheria</taxon>
        <taxon>Carnivora</taxon>
        <taxon>Feliformia</taxon>
        <taxon>Hyaenidae</taxon>
        <taxon>Crocuta</taxon>
    </lineage>
</organism>
<evidence type="ECO:0000313" key="6">
    <source>
        <dbReference type="Proteomes" id="UP000475037"/>
    </source>
</evidence>
<dbReference type="Pfam" id="PF06916">
    <property type="entry name" value="FAM210A-B_dom"/>
    <property type="match status" value="1"/>
</dbReference>
<accession>A0A6G1AGF2</accession>
<dbReference type="InterPro" id="IPR009688">
    <property type="entry name" value="FAM210A/B-like_dom"/>
</dbReference>
<dbReference type="AlphaFoldDB" id="A0A6G1AGF2"/>
<proteinExistence type="inferred from homology"/>
<evidence type="ECO:0000256" key="2">
    <source>
        <dbReference type="SAM" id="MobiDB-lite"/>
    </source>
</evidence>
<reference evidence="5 6" key="1">
    <citation type="submission" date="2019-11" db="EMBL/GenBank/DDBJ databases">
        <authorList>
            <person name="Yang C."/>
            <person name="Li F."/>
        </authorList>
    </citation>
    <scope>NUCLEOTIDE SEQUENCE [LARGE SCALE GENOMIC DNA]</scope>
    <source>
        <strain evidence="5">KB4526</strain>
        <tissue evidence="5">Muscle</tissue>
    </source>
</reference>
<keyword evidence="3" id="KW-0472">Membrane</keyword>
<dbReference type="PANTHER" id="PTHR21377:SF0">
    <property type="entry name" value="PROTEIN FAM210B, MITOCHONDRIAL"/>
    <property type="match status" value="1"/>
</dbReference>
<feature type="non-terminal residue" evidence="5">
    <location>
        <position position="131"/>
    </location>
</feature>
<protein>
    <submittedName>
        <fullName evidence="5">F210B protein</fullName>
    </submittedName>
</protein>
<evidence type="ECO:0000256" key="1">
    <source>
        <dbReference type="ARBA" id="ARBA00008249"/>
    </source>
</evidence>
<gene>
    <name evidence="5" type="primary">Fam210b</name>
    <name evidence="5" type="ORF">FOF47_R18471</name>
</gene>
<dbReference type="GO" id="GO:0005739">
    <property type="term" value="C:mitochondrion"/>
    <property type="evidence" value="ECO:0007669"/>
    <property type="project" value="TreeGrafter"/>
</dbReference>
<comment type="caution">
    <text evidence="5">The sequence shown here is derived from an EMBL/GenBank/DDBJ whole genome shotgun (WGS) entry which is preliminary data.</text>
</comment>
<feature type="domain" description="DUF1279" evidence="4">
    <location>
        <begin position="26"/>
        <end position="113"/>
    </location>
</feature>
<evidence type="ECO:0000313" key="5">
    <source>
        <dbReference type="EMBL" id="KAF0874512.1"/>
    </source>
</evidence>
<keyword evidence="3" id="KW-1133">Transmembrane helix</keyword>
<comment type="similarity">
    <text evidence="1">Belongs to the FAM210 family.</text>
</comment>
<evidence type="ECO:0000259" key="4">
    <source>
        <dbReference type="Pfam" id="PF06916"/>
    </source>
</evidence>
<feature type="region of interest" description="Disordered" evidence="2">
    <location>
        <begin position="1"/>
        <end position="25"/>
    </location>
</feature>